<protein>
    <submittedName>
        <fullName evidence="1">Uncharacterized protein</fullName>
    </submittedName>
</protein>
<sequence length="55" mass="6005">MAVIVHLWTGEPEVGLWCPKCLLPSGYRVPLYHISINGISDWGAITKCHDCGGPL</sequence>
<accession>Q854Y1</accession>
<keyword evidence="2" id="KW-1185">Reference proteome</keyword>
<evidence type="ECO:0000313" key="1">
    <source>
        <dbReference type="EMBL" id="AAN12577.1"/>
    </source>
</evidence>
<gene>
    <name evidence="1" type="primary">16a</name>
    <name evidence="1" type="ORF">PBI_CHE9C_16a</name>
</gene>
<evidence type="ECO:0000313" key="2">
    <source>
        <dbReference type="Proteomes" id="UP000000967"/>
    </source>
</evidence>
<reference evidence="1 2" key="1">
    <citation type="journal article" date="2003" name="Cell">
        <title>Origins of highly mosaic mycobacteriophage genomes.</title>
        <authorList>
            <person name="Pedulla M.L."/>
            <person name="Ford M.E."/>
            <person name="Houtz J.M."/>
            <person name="Karthikeyan T."/>
            <person name="Wadsworth C."/>
            <person name="Lewis J.A."/>
            <person name="Jacobs-Sera D."/>
            <person name="Falbo J."/>
            <person name="Gross J."/>
            <person name="Pannunzio N.R."/>
            <person name="Brucker W."/>
            <person name="Kumar V."/>
            <person name="Kandasamy J."/>
            <person name="Keenan L."/>
            <person name="Bardarov S."/>
            <person name="Kriakov J."/>
            <person name="Lawrence J.G."/>
            <person name="Jacobs W.R. Jr."/>
            <person name="Hendrix R.W."/>
            <person name="Hatfull G.F."/>
        </authorList>
    </citation>
    <scope>NUCLEOTIDE SEQUENCE</scope>
</reference>
<name>Q854Y1_9CAUD</name>
<dbReference type="Proteomes" id="UP000000967">
    <property type="component" value="Segment"/>
</dbReference>
<dbReference type="EMBL" id="AY129333">
    <property type="protein sequence ID" value="AAN12577.1"/>
    <property type="molecule type" value="Genomic_DNA"/>
</dbReference>
<dbReference type="RefSeq" id="NP_817694.1">
    <property type="nucleotide sequence ID" value="NC_004683.1"/>
</dbReference>
<dbReference type="KEGG" id="vg:1259319"/>
<proteinExistence type="predicted"/>
<organism evidence="1 2">
    <name type="scientific">Mycobacterium phage Che9c</name>
    <dbReference type="NCBI Taxonomy" id="2907832"/>
    <lineage>
        <taxon>Viruses</taxon>
        <taxon>Duplodnaviria</taxon>
        <taxon>Heunggongvirae</taxon>
        <taxon>Uroviricota</taxon>
        <taxon>Caudoviricetes</taxon>
        <taxon>Chenonavirus</taxon>
        <taxon>Chenonavirus Che9c</taxon>
    </lineage>
</organism>